<protein>
    <submittedName>
        <fullName evidence="1">DUF2625 domain-containing protein</fullName>
    </submittedName>
</protein>
<organism evidence="1 2">
    <name type="scientific">Paenibacillus contaminans</name>
    <dbReference type="NCBI Taxonomy" id="450362"/>
    <lineage>
        <taxon>Bacteria</taxon>
        <taxon>Bacillati</taxon>
        <taxon>Bacillota</taxon>
        <taxon>Bacilli</taxon>
        <taxon>Bacillales</taxon>
        <taxon>Paenibacillaceae</taxon>
        <taxon>Paenibacillus</taxon>
    </lineage>
</organism>
<dbReference type="Pfam" id="PF10946">
    <property type="entry name" value="DUF2625"/>
    <property type="match status" value="1"/>
</dbReference>
<evidence type="ECO:0000313" key="1">
    <source>
        <dbReference type="EMBL" id="RAV14853.1"/>
    </source>
</evidence>
<reference evidence="1 2" key="1">
    <citation type="journal article" date="2009" name="Int. J. Syst. Evol. Microbiol.">
        <title>Paenibacillus contaminans sp. nov., isolated from a contaminated laboratory plate.</title>
        <authorList>
            <person name="Chou J.H."/>
            <person name="Lee J.H."/>
            <person name="Lin M.C."/>
            <person name="Chang P.S."/>
            <person name="Arun A.B."/>
            <person name="Young C.C."/>
            <person name="Chen W.M."/>
        </authorList>
    </citation>
    <scope>NUCLEOTIDE SEQUENCE [LARGE SCALE GENOMIC DNA]</scope>
    <source>
        <strain evidence="1 2">CKOBP-6</strain>
    </source>
</reference>
<accession>A0A329M838</accession>
<evidence type="ECO:0000313" key="2">
    <source>
        <dbReference type="Proteomes" id="UP000250369"/>
    </source>
</evidence>
<proteinExistence type="predicted"/>
<gene>
    <name evidence="1" type="ORF">DQG23_30965</name>
</gene>
<sequence length="222" mass="25147">MKGIEELVYEGESALTTVENWIFESKNSNQAIILPSEIEMSIKVITDLQVTTKSILGAIAYSTGGILFQNGWLRILGSGHDKLPRTITSWSEQCDMKHALLVADDVVGGFFALNCGFLDEGVGEIFYFAPDILDWEPLEMGYSDFVHWACTGDLHTFYETFRWNGWETYVADINGNQGISIYPPLWTKESNQQGIENCSKKTVPLEELWGLHNHMREQLNKE</sequence>
<comment type="caution">
    <text evidence="1">The sequence shown here is derived from an EMBL/GenBank/DDBJ whole genome shotgun (WGS) entry which is preliminary data.</text>
</comment>
<dbReference type="EMBL" id="QMFB01000025">
    <property type="protein sequence ID" value="RAV14853.1"/>
    <property type="molecule type" value="Genomic_DNA"/>
</dbReference>
<name>A0A329M838_9BACL</name>
<dbReference type="InterPro" id="IPR021239">
    <property type="entry name" value="DUF2625"/>
</dbReference>
<dbReference type="OrthoDB" id="1550811at2"/>
<dbReference type="Proteomes" id="UP000250369">
    <property type="component" value="Unassembled WGS sequence"/>
</dbReference>
<dbReference type="RefSeq" id="WP_113034899.1">
    <property type="nucleotide sequence ID" value="NZ_QMFB01000025.1"/>
</dbReference>
<keyword evidence="2" id="KW-1185">Reference proteome</keyword>
<dbReference type="AlphaFoldDB" id="A0A329M838"/>